<protein>
    <submittedName>
        <fullName evidence="1">Uncharacterized protein</fullName>
    </submittedName>
</protein>
<accession>A0A6C0J6L9</accession>
<sequence>MLTKYSNQINNINIYYVLHLRYMLTFNNLIYRLINHSNKNVKLLTNEFINNKEFNLDIIDLNPDTSLLSIICHCFIYKEYDISYKFQNFKSIIDNNFYNKEQKERFIQLFQKTQKIYKQFCRLAYLWKLKKAKCNITHDLYMTPITSDKYYVLSILQHGVKYLFSKNDLINIINNSLAHSPYIYAEPLSIRNPYNNLPFEKSILYNIYFFMKTNFFTLPPIFHEYFMCNFHLKVFRDNNECLIRNIYIEKRLNNNNNILVKNINNMIKSYNENKFNNMKISIDTNFPSDILIKAMKPYLKLYYTKNYSLEITEKNKCTNDLNYYLYQFKQKHPSFGRKILKFTNKDNKNNKTVVTFNTEYTHLVLKSYYQNYSNCHKEIIEDTEDKTDIPHFMNRPIHTILFENSMYNMDEDEVEDTVIDSDSETIFNSNDADDNTVSMSIDSDDADDDDTVSMSIDSSFNSISHISILDNNSVHIGF</sequence>
<reference evidence="1" key="1">
    <citation type="journal article" date="2020" name="Nature">
        <title>Giant virus diversity and host interactions through global metagenomics.</title>
        <authorList>
            <person name="Schulz F."/>
            <person name="Roux S."/>
            <person name="Paez-Espino D."/>
            <person name="Jungbluth S."/>
            <person name="Walsh D.A."/>
            <person name="Denef V.J."/>
            <person name="McMahon K.D."/>
            <person name="Konstantinidis K.T."/>
            <person name="Eloe-Fadrosh E.A."/>
            <person name="Kyrpides N.C."/>
            <person name="Woyke T."/>
        </authorList>
    </citation>
    <scope>NUCLEOTIDE SEQUENCE</scope>
    <source>
        <strain evidence="1">GVMAG-M-3300025699-48</strain>
    </source>
</reference>
<dbReference type="AlphaFoldDB" id="A0A6C0J6L9"/>
<evidence type="ECO:0000313" key="1">
    <source>
        <dbReference type="EMBL" id="QHT99273.1"/>
    </source>
</evidence>
<name>A0A6C0J6L9_9ZZZZ</name>
<dbReference type="EMBL" id="MN740306">
    <property type="protein sequence ID" value="QHT99273.1"/>
    <property type="molecule type" value="Genomic_DNA"/>
</dbReference>
<proteinExistence type="predicted"/>
<organism evidence="1">
    <name type="scientific">viral metagenome</name>
    <dbReference type="NCBI Taxonomy" id="1070528"/>
    <lineage>
        <taxon>unclassified sequences</taxon>
        <taxon>metagenomes</taxon>
        <taxon>organismal metagenomes</taxon>
    </lineage>
</organism>